<dbReference type="CDD" id="cd15858">
    <property type="entry name" value="SNARE_VAM7"/>
    <property type="match status" value="1"/>
</dbReference>
<sequence length="426" mass="45959">MSLAAQPEPVAALAIPRYEEREAPTKHVAYEVVLRGPVRSWSVWRRYSEFEALHRELVALYPDHPPPQQLPAKSLALSTALATLGLGLAADPAKIEARRAGLEQYLLSLLKARDARWRRSIAWQQFLAIPESLRPAALASAPASGSASQRQPAAGSDASPAASDLTARLADMSARPAGGSIGADVWIDDLRQLQALVTDIKAELNARARAAETGNVALAQSKSAHLRKAVGVAAERLNALDTALLAAEAALRSSPQGAPQPGRDPTTHTSKGEVRRRQDLLANLKEDVAQVTKAAWSTPAAPQRAARESAERQQLMGTQSLTARPGAAAARSSRKFGNTTLPEETEETRPLDNEGLLQLQRATLDQQETELDSLASIIQRQRQIGLQIGQELDLQNQLLEELDTSVGRVETHLKTSDKKLGRLLGK</sequence>
<evidence type="ECO:0000259" key="2">
    <source>
        <dbReference type="PROSITE" id="PS50192"/>
    </source>
</evidence>
<dbReference type="Pfam" id="PF00787">
    <property type="entry name" value="PX"/>
    <property type="match status" value="1"/>
</dbReference>
<evidence type="ECO:0000256" key="1">
    <source>
        <dbReference type="SAM" id="MobiDB-lite"/>
    </source>
</evidence>
<feature type="domain" description="T-SNARE coiled-coil homology" evidence="2">
    <location>
        <begin position="361"/>
        <end position="423"/>
    </location>
</feature>
<dbReference type="Gene3D" id="1.20.5.110">
    <property type="match status" value="1"/>
</dbReference>
<dbReference type="InterPro" id="IPR001683">
    <property type="entry name" value="PX_dom"/>
</dbReference>
<reference evidence="4 5" key="1">
    <citation type="submission" date="2023-09" db="EMBL/GenBank/DDBJ databases">
        <title>Pangenome analysis of Batrachochytrium dendrobatidis and related Chytrids.</title>
        <authorList>
            <person name="Yacoub M.N."/>
            <person name="Stajich J.E."/>
            <person name="James T.Y."/>
        </authorList>
    </citation>
    <scope>NUCLEOTIDE SEQUENCE [LARGE SCALE GENOMIC DNA]</scope>
    <source>
        <strain evidence="4 5">JEL0888</strain>
    </source>
</reference>
<accession>A0ABR4NAV8</accession>
<proteinExistence type="predicted"/>
<feature type="domain" description="PX" evidence="3">
    <location>
        <begin position="8"/>
        <end position="133"/>
    </location>
</feature>
<dbReference type="PROSITE" id="PS50195">
    <property type="entry name" value="PX"/>
    <property type="match status" value="1"/>
</dbReference>
<name>A0ABR4NAV8_9FUNG</name>
<feature type="region of interest" description="Disordered" evidence="1">
    <location>
        <begin position="140"/>
        <end position="162"/>
    </location>
</feature>
<keyword evidence="5" id="KW-1185">Reference proteome</keyword>
<dbReference type="Proteomes" id="UP001527925">
    <property type="component" value="Unassembled WGS sequence"/>
</dbReference>
<dbReference type="PROSITE" id="PS50192">
    <property type="entry name" value="T_SNARE"/>
    <property type="match status" value="1"/>
</dbReference>
<dbReference type="SUPFAM" id="SSF58038">
    <property type="entry name" value="SNARE fusion complex"/>
    <property type="match status" value="1"/>
</dbReference>
<organism evidence="4 5">
    <name type="scientific">Polyrhizophydium stewartii</name>
    <dbReference type="NCBI Taxonomy" id="2732419"/>
    <lineage>
        <taxon>Eukaryota</taxon>
        <taxon>Fungi</taxon>
        <taxon>Fungi incertae sedis</taxon>
        <taxon>Chytridiomycota</taxon>
        <taxon>Chytridiomycota incertae sedis</taxon>
        <taxon>Chytridiomycetes</taxon>
        <taxon>Rhizophydiales</taxon>
        <taxon>Rhizophydiales incertae sedis</taxon>
        <taxon>Polyrhizophydium</taxon>
    </lineage>
</organism>
<dbReference type="PANTHER" id="PTHR22775">
    <property type="entry name" value="SORTING NEXIN"/>
    <property type="match status" value="1"/>
</dbReference>
<feature type="region of interest" description="Disordered" evidence="1">
    <location>
        <begin position="293"/>
        <end position="352"/>
    </location>
</feature>
<feature type="region of interest" description="Disordered" evidence="1">
    <location>
        <begin position="251"/>
        <end position="274"/>
    </location>
</feature>
<gene>
    <name evidence="4" type="ORF">HK105_204012</name>
</gene>
<evidence type="ECO:0000313" key="5">
    <source>
        <dbReference type="Proteomes" id="UP001527925"/>
    </source>
</evidence>
<dbReference type="SMART" id="SM00397">
    <property type="entry name" value="t_SNARE"/>
    <property type="match status" value="1"/>
</dbReference>
<evidence type="ECO:0008006" key="6">
    <source>
        <dbReference type="Google" id="ProtNLM"/>
    </source>
</evidence>
<dbReference type="SUPFAM" id="SSF64268">
    <property type="entry name" value="PX domain"/>
    <property type="match status" value="1"/>
</dbReference>
<comment type="caution">
    <text evidence="4">The sequence shown here is derived from an EMBL/GenBank/DDBJ whole genome shotgun (WGS) entry which is preliminary data.</text>
</comment>
<dbReference type="EMBL" id="JADGIZ020000016">
    <property type="protein sequence ID" value="KAL2916579.1"/>
    <property type="molecule type" value="Genomic_DNA"/>
</dbReference>
<dbReference type="SMART" id="SM00312">
    <property type="entry name" value="PX"/>
    <property type="match status" value="1"/>
</dbReference>
<protein>
    <recommendedName>
        <fullName evidence="6">Syntaxin</fullName>
    </recommendedName>
</protein>
<dbReference type="PANTHER" id="PTHR22775:SF3">
    <property type="entry name" value="SORTING NEXIN-13"/>
    <property type="match status" value="1"/>
</dbReference>
<dbReference type="Gene3D" id="3.30.1520.10">
    <property type="entry name" value="Phox-like domain"/>
    <property type="match status" value="1"/>
</dbReference>
<dbReference type="InterPro" id="IPR000727">
    <property type="entry name" value="T_SNARE_dom"/>
</dbReference>
<evidence type="ECO:0000259" key="3">
    <source>
        <dbReference type="PROSITE" id="PS50195"/>
    </source>
</evidence>
<dbReference type="InterPro" id="IPR036871">
    <property type="entry name" value="PX_dom_sf"/>
</dbReference>
<dbReference type="CDD" id="cd06897">
    <property type="entry name" value="PX_SNARE"/>
    <property type="match status" value="1"/>
</dbReference>
<evidence type="ECO:0000313" key="4">
    <source>
        <dbReference type="EMBL" id="KAL2916579.1"/>
    </source>
</evidence>